<feature type="region of interest" description="Disordered" evidence="2">
    <location>
        <begin position="113"/>
        <end position="145"/>
    </location>
</feature>
<sequence length="550" mass="67595">MTEEMNKLNLKNQISIKIICQEECRRFSVSENITYNELCTIVGDTISIEFKQDQHFLLYKDEEDEFIIFSTDLELREAIKFAQTFNGSILRLFVSIDENKKLKRFEQKENEKQKRFEQKENEKQERFEQKEENDDSSDSVSSSDEEKLMIPYLPHKLYKELQNFLLQIQDDLDKLLNNSLFIEWLKCHYLQILQEYQQTITNGEIQTKLFSNSLKKFLENFETEQQMKDKIKNLFILIAQKLIKIKQEDQKFPFELFFKTISEIPLPDLLTAIQESSKNKFQRKLHKRKCKHKHKKRKKKYQKFKRNHKRNQNFKKEKKFYKYKNKKGENKPNKNSKYNRSYKIKKYYDPNNDKFNKMKIQQSKKIFNRSRRRDRGRGRKFERKNPTNFTSKMKSVYSNKKKVHKDHKNTFLYKKQNLKLKNNINREIKQQKKIEKKYWNHHKKQLRKQKMTFKKQLRKEKINFKKQLRKQKRNIKKEKTNLKYKRKNNSKYYRNKYVREKNVPKNMMYQEELTILENIGFVNHDLNLKLLIIYKGDTKRTIQTLLIKQY</sequence>
<dbReference type="SUPFAM" id="SSF46934">
    <property type="entry name" value="UBA-like"/>
    <property type="match status" value="1"/>
</dbReference>
<organism evidence="4 5">
    <name type="scientific">Anaeramoeba flamelloides</name>
    <dbReference type="NCBI Taxonomy" id="1746091"/>
    <lineage>
        <taxon>Eukaryota</taxon>
        <taxon>Metamonada</taxon>
        <taxon>Anaeramoebidae</taxon>
        <taxon>Anaeramoeba</taxon>
    </lineage>
</organism>
<dbReference type="CDD" id="cd05992">
    <property type="entry name" value="PB1"/>
    <property type="match status" value="1"/>
</dbReference>
<dbReference type="InterPro" id="IPR000270">
    <property type="entry name" value="PB1_dom"/>
</dbReference>
<dbReference type="Pfam" id="PF00564">
    <property type="entry name" value="PB1"/>
    <property type="match status" value="1"/>
</dbReference>
<keyword evidence="5" id="KW-1185">Reference proteome</keyword>
<feature type="compositionally biased region" description="Basic and acidic residues" evidence="2">
    <location>
        <begin position="113"/>
        <end position="130"/>
    </location>
</feature>
<dbReference type="Gene3D" id="3.10.20.90">
    <property type="entry name" value="Phosphatidylinositol 3-kinase Catalytic Subunit, Chain A, domain 1"/>
    <property type="match status" value="1"/>
</dbReference>
<evidence type="ECO:0000313" key="4">
    <source>
        <dbReference type="EMBL" id="KAJ6234149.1"/>
    </source>
</evidence>
<feature type="coiled-coil region" evidence="1">
    <location>
        <begin position="417"/>
        <end position="485"/>
    </location>
</feature>
<proteinExistence type="predicted"/>
<dbReference type="InterPro" id="IPR009060">
    <property type="entry name" value="UBA-like_sf"/>
</dbReference>
<dbReference type="SUPFAM" id="SSF54277">
    <property type="entry name" value="CAD &amp; PB1 domains"/>
    <property type="match status" value="1"/>
</dbReference>
<name>A0ABQ8XRZ4_9EUKA</name>
<dbReference type="InterPro" id="IPR053793">
    <property type="entry name" value="PB1-like"/>
</dbReference>
<evidence type="ECO:0000259" key="3">
    <source>
        <dbReference type="PROSITE" id="PS51745"/>
    </source>
</evidence>
<dbReference type="EMBL" id="JAOAOG010000271">
    <property type="protein sequence ID" value="KAJ6234149.1"/>
    <property type="molecule type" value="Genomic_DNA"/>
</dbReference>
<protein>
    <submittedName>
        <fullName evidence="4">Sequestosome-1</fullName>
    </submittedName>
</protein>
<dbReference type="Gene3D" id="1.10.8.10">
    <property type="entry name" value="DNA helicase RuvA subunit, C-terminal domain"/>
    <property type="match status" value="1"/>
</dbReference>
<evidence type="ECO:0000313" key="5">
    <source>
        <dbReference type="Proteomes" id="UP001150062"/>
    </source>
</evidence>
<feature type="compositionally biased region" description="Basic residues" evidence="2">
    <location>
        <begin position="367"/>
        <end position="382"/>
    </location>
</feature>
<feature type="region of interest" description="Disordered" evidence="2">
    <location>
        <begin position="286"/>
        <end position="318"/>
    </location>
</feature>
<evidence type="ECO:0000256" key="1">
    <source>
        <dbReference type="SAM" id="Coils"/>
    </source>
</evidence>
<evidence type="ECO:0000256" key="2">
    <source>
        <dbReference type="SAM" id="MobiDB-lite"/>
    </source>
</evidence>
<feature type="region of interest" description="Disordered" evidence="2">
    <location>
        <begin position="367"/>
        <end position="386"/>
    </location>
</feature>
<dbReference type="Proteomes" id="UP001150062">
    <property type="component" value="Unassembled WGS sequence"/>
</dbReference>
<keyword evidence="1" id="KW-0175">Coiled coil</keyword>
<dbReference type="PROSITE" id="PS51745">
    <property type="entry name" value="PB1"/>
    <property type="match status" value="1"/>
</dbReference>
<dbReference type="SMART" id="SM00666">
    <property type="entry name" value="PB1"/>
    <property type="match status" value="1"/>
</dbReference>
<feature type="domain" description="PB1" evidence="3">
    <location>
        <begin position="13"/>
        <end position="97"/>
    </location>
</feature>
<reference evidence="4" key="1">
    <citation type="submission" date="2022-08" db="EMBL/GenBank/DDBJ databases">
        <title>Novel sulfate-reducing endosymbionts in the free-living metamonad Anaeramoeba.</title>
        <authorList>
            <person name="Jerlstrom-Hultqvist J."/>
            <person name="Cepicka I."/>
            <person name="Gallot-Lavallee L."/>
            <person name="Salas-Leiva D."/>
            <person name="Curtis B.A."/>
            <person name="Zahonova K."/>
            <person name="Pipaliya S."/>
            <person name="Dacks J."/>
            <person name="Roger A.J."/>
        </authorList>
    </citation>
    <scope>NUCLEOTIDE SEQUENCE</scope>
    <source>
        <strain evidence="4">Schooner1</strain>
    </source>
</reference>
<accession>A0ABQ8XRZ4</accession>
<comment type="caution">
    <text evidence="4">The sequence shown here is derived from an EMBL/GenBank/DDBJ whole genome shotgun (WGS) entry which is preliminary data.</text>
</comment>
<gene>
    <name evidence="4" type="ORF">M0813_03950</name>
</gene>